<proteinExistence type="inferred from homology"/>
<dbReference type="EMBL" id="JAFKDB010000019">
    <property type="protein sequence ID" value="MBN7770843.1"/>
    <property type="molecule type" value="Genomic_DNA"/>
</dbReference>
<evidence type="ECO:0000256" key="4">
    <source>
        <dbReference type="ARBA" id="ARBA00022692"/>
    </source>
</evidence>
<evidence type="ECO:0000256" key="1">
    <source>
        <dbReference type="ARBA" id="ARBA00004651"/>
    </source>
</evidence>
<gene>
    <name evidence="9" type="ORF">JYP53_13135</name>
</gene>
<comment type="caution">
    <text evidence="9">The sequence shown here is derived from an EMBL/GenBank/DDBJ whole genome shotgun (WGS) entry which is preliminary data.</text>
</comment>
<protein>
    <submittedName>
        <fullName evidence="9">Sodium:proton antiporter</fullName>
    </submittedName>
</protein>
<feature type="domain" description="Na+/H+ antiporter MnhB subunit-related protein" evidence="8">
    <location>
        <begin position="104"/>
        <end position="211"/>
    </location>
</feature>
<reference evidence="9 10" key="1">
    <citation type="submission" date="2021-02" db="EMBL/GenBank/DDBJ databases">
        <title>PHA producing bacteria isolated from coastal sediment in Guangdong, Shenzhen.</title>
        <authorList>
            <person name="Zheng W."/>
            <person name="Yu S."/>
            <person name="Huang Y."/>
        </authorList>
    </citation>
    <scope>NUCLEOTIDE SEQUENCE [LARGE SCALE GENOMIC DNA]</scope>
    <source>
        <strain evidence="9 10">TN21-5</strain>
    </source>
</reference>
<feature type="transmembrane region" description="Helical" evidence="7">
    <location>
        <begin position="196"/>
        <end position="218"/>
    </location>
</feature>
<dbReference type="PANTHER" id="PTHR33932">
    <property type="entry name" value="NA(+)/H(+) ANTIPORTER SUBUNIT B"/>
    <property type="match status" value="1"/>
</dbReference>
<evidence type="ECO:0000256" key="3">
    <source>
        <dbReference type="ARBA" id="ARBA00022475"/>
    </source>
</evidence>
<comment type="subcellular location">
    <subcellularLocation>
        <location evidence="1">Cell membrane</location>
        <topology evidence="1">Multi-pass membrane protein</topology>
    </subcellularLocation>
</comment>
<evidence type="ECO:0000256" key="2">
    <source>
        <dbReference type="ARBA" id="ARBA00009425"/>
    </source>
</evidence>
<dbReference type="Proteomes" id="UP000664344">
    <property type="component" value="Unassembled WGS sequence"/>
</dbReference>
<keyword evidence="3" id="KW-1003">Cell membrane</keyword>
<feature type="transmembrane region" description="Helical" evidence="7">
    <location>
        <begin position="66"/>
        <end position="85"/>
    </location>
</feature>
<evidence type="ECO:0000313" key="10">
    <source>
        <dbReference type="Proteomes" id="UP000664344"/>
    </source>
</evidence>
<dbReference type="PANTHER" id="PTHR33932:SF4">
    <property type="entry name" value="NA(+)_H(+) ANTIPORTER SUBUNIT B"/>
    <property type="match status" value="1"/>
</dbReference>
<dbReference type="Pfam" id="PF04039">
    <property type="entry name" value="MnhB"/>
    <property type="match status" value="1"/>
</dbReference>
<organism evidence="9 10">
    <name type="scientific">Marinobacter daepoensis</name>
    <dbReference type="NCBI Taxonomy" id="262077"/>
    <lineage>
        <taxon>Bacteria</taxon>
        <taxon>Pseudomonadati</taxon>
        <taxon>Pseudomonadota</taxon>
        <taxon>Gammaproteobacteria</taxon>
        <taxon>Pseudomonadales</taxon>
        <taxon>Marinobacteraceae</taxon>
        <taxon>Marinobacter</taxon>
    </lineage>
</organism>
<sequence>MGRLTLVTAGMVFSGVFAGLAWAVWTIAEAPVPVSLPTLVSENLQAAGVEHPVTAVLLNFRSYDTLLEIAVLVIAGIAGISMSRTRSLEDPGLRTSDSLLYALERWFFPVMMLFAGYLLWAGSDRPGGAFQAGSVLAATAVLMRLGGVPMDFLRPGVMLRLGLTVGFSVFLVVALASALDGDVFLQYPEVITKPLIVLIETGLTLSIAMVLLALFVAAPIDPAEEQEEGWAE</sequence>
<feature type="transmembrane region" description="Helical" evidence="7">
    <location>
        <begin position="106"/>
        <end position="122"/>
    </location>
</feature>
<dbReference type="RefSeq" id="WP_206557856.1">
    <property type="nucleotide sequence ID" value="NZ_JAFKDB010000019.1"/>
</dbReference>
<comment type="similarity">
    <text evidence="2">Belongs to the CPA3 antiporters (TC 2.A.63) subunit B family.</text>
</comment>
<evidence type="ECO:0000313" key="9">
    <source>
        <dbReference type="EMBL" id="MBN7770843.1"/>
    </source>
</evidence>
<feature type="transmembrane region" description="Helical" evidence="7">
    <location>
        <begin position="128"/>
        <end position="145"/>
    </location>
</feature>
<accession>A0ABS3BG87</accession>
<evidence type="ECO:0000256" key="5">
    <source>
        <dbReference type="ARBA" id="ARBA00022989"/>
    </source>
</evidence>
<feature type="transmembrane region" description="Helical" evidence="7">
    <location>
        <begin position="157"/>
        <end position="176"/>
    </location>
</feature>
<evidence type="ECO:0000256" key="6">
    <source>
        <dbReference type="ARBA" id="ARBA00023136"/>
    </source>
</evidence>
<dbReference type="InterPro" id="IPR050622">
    <property type="entry name" value="CPA3_antiporter_subunitB"/>
</dbReference>
<dbReference type="InterPro" id="IPR007182">
    <property type="entry name" value="MnhB"/>
</dbReference>
<keyword evidence="4 7" id="KW-0812">Transmembrane</keyword>
<evidence type="ECO:0000256" key="7">
    <source>
        <dbReference type="SAM" id="Phobius"/>
    </source>
</evidence>
<keyword evidence="10" id="KW-1185">Reference proteome</keyword>
<evidence type="ECO:0000259" key="8">
    <source>
        <dbReference type="Pfam" id="PF04039"/>
    </source>
</evidence>
<keyword evidence="6 7" id="KW-0472">Membrane</keyword>
<name>A0ABS3BG87_9GAMM</name>
<keyword evidence="5 7" id="KW-1133">Transmembrane helix</keyword>